<evidence type="ECO:0008006" key="3">
    <source>
        <dbReference type="Google" id="ProtNLM"/>
    </source>
</evidence>
<gene>
    <name evidence="1" type="ORF">HMPREF9696_03630</name>
</gene>
<sequence>MRVLYSSNDLHQKILALLANPSPSDERVILVAYIGTDAEAFLPDPNKLKVVCCLKPGATDALVLSRLHDRKAKIFRSERLHMKVYWSRERGCVICSANASGAALGRYSQKEAGVFIEPGKVDINRLLRYARPKTITKKHLEKLTKDTERLPSESSNVSWESAPDFREWRKRGLNQWKICWWSEEARFAEESKQISRKRFGINPYDFLNVADGKLERGDWVLSFESPSLRSLDWLHVDFIVKTNPSYTDYEPDHPFQAVQANAPRRCPRPPFRLDRRFRRAFKGAVREYGLERIERFDGRRPSREFLDLIVANLD</sequence>
<dbReference type="HOGENOM" id="CLU_884643_0_0_5"/>
<dbReference type="AlphaFoldDB" id="K8P2J2"/>
<organism evidence="1 2">
    <name type="scientific">Afipia clevelandensis ATCC 49720</name>
    <dbReference type="NCBI Taxonomy" id="883079"/>
    <lineage>
        <taxon>Bacteria</taxon>
        <taxon>Pseudomonadati</taxon>
        <taxon>Pseudomonadota</taxon>
        <taxon>Alphaproteobacteria</taxon>
        <taxon>Hyphomicrobiales</taxon>
        <taxon>Nitrobacteraceae</taxon>
        <taxon>Afipia</taxon>
    </lineage>
</organism>
<protein>
    <recommendedName>
        <fullName evidence="3">Phospholipase D-like domain-containing protein</fullName>
    </recommendedName>
</protein>
<keyword evidence="2" id="KW-1185">Reference proteome</keyword>
<dbReference type="RefSeq" id="WP_002714500.1">
    <property type="nucleotide sequence ID" value="NZ_KB375281.1"/>
</dbReference>
<dbReference type="Proteomes" id="UP000001095">
    <property type="component" value="Unassembled WGS sequence"/>
</dbReference>
<dbReference type="EMBL" id="AGWY01000015">
    <property type="protein sequence ID" value="EKS32653.1"/>
    <property type="molecule type" value="Genomic_DNA"/>
</dbReference>
<dbReference type="OrthoDB" id="7830006at2"/>
<comment type="caution">
    <text evidence="1">The sequence shown here is derived from an EMBL/GenBank/DDBJ whole genome shotgun (WGS) entry which is preliminary data.</text>
</comment>
<proteinExistence type="predicted"/>
<evidence type="ECO:0000313" key="2">
    <source>
        <dbReference type="Proteomes" id="UP000001095"/>
    </source>
</evidence>
<reference evidence="1 2" key="1">
    <citation type="submission" date="2012-04" db="EMBL/GenBank/DDBJ databases">
        <title>The Genome Sequence of Afipia clevelandensis ATCC 49720.</title>
        <authorList>
            <consortium name="The Broad Institute Genome Sequencing Platform"/>
            <person name="Earl A."/>
            <person name="Ward D."/>
            <person name="Feldgarden M."/>
            <person name="Gevers D."/>
            <person name="Huys G."/>
            <person name="Walker B."/>
            <person name="Young S.K."/>
            <person name="Zeng Q."/>
            <person name="Gargeya S."/>
            <person name="Fitzgerald M."/>
            <person name="Haas B."/>
            <person name="Abouelleil A."/>
            <person name="Alvarado L."/>
            <person name="Arachchi H.M."/>
            <person name="Berlin A."/>
            <person name="Chapman S.B."/>
            <person name="Goldberg J."/>
            <person name="Griggs A."/>
            <person name="Gujja S."/>
            <person name="Hansen M."/>
            <person name="Howarth C."/>
            <person name="Imamovic A."/>
            <person name="Larimer J."/>
            <person name="McCowen C."/>
            <person name="Montmayeur A."/>
            <person name="Murphy C."/>
            <person name="Neiman D."/>
            <person name="Pearson M."/>
            <person name="Priest M."/>
            <person name="Roberts A."/>
            <person name="Saif S."/>
            <person name="Shea T."/>
            <person name="Sisk P."/>
            <person name="Sykes S."/>
            <person name="Wortman J."/>
            <person name="Nusbaum C."/>
            <person name="Birren B."/>
        </authorList>
    </citation>
    <scope>NUCLEOTIDE SEQUENCE [LARGE SCALE GENOMIC DNA]</scope>
    <source>
        <strain evidence="1 2">ATCC 49720</strain>
    </source>
</reference>
<accession>K8P2J2</accession>
<evidence type="ECO:0000313" key="1">
    <source>
        <dbReference type="EMBL" id="EKS32653.1"/>
    </source>
</evidence>
<name>K8P2J2_9BRAD</name>